<dbReference type="GO" id="GO:0035773">
    <property type="term" value="P:insulin secretion involved in cellular response to glucose stimulus"/>
    <property type="evidence" value="ECO:0007669"/>
    <property type="project" value="TreeGrafter"/>
</dbReference>
<dbReference type="Gene3D" id="3.90.190.10">
    <property type="entry name" value="Protein tyrosine phosphatase superfamily"/>
    <property type="match status" value="1"/>
</dbReference>
<feature type="compositionally biased region" description="Basic and acidic residues" evidence="12">
    <location>
        <begin position="402"/>
        <end position="415"/>
    </location>
</feature>
<keyword evidence="9" id="KW-0325">Glycoprotein</keyword>
<keyword evidence="8" id="KW-0675">Receptor</keyword>
<dbReference type="SMART" id="SM00194">
    <property type="entry name" value="PTPc"/>
    <property type="match status" value="1"/>
</dbReference>
<sequence>EGTDCKSELSVGLRDYSILPSPSSPLVSLRHLLSTSLGGKKGQGNGLLTNMCDGSIRMMDSLFSILFVLLAFHTHLIATADRKFGCLFEDGLCSPYEICVNDGVFGRCRRVPVTEVYAYEVSPATLLRLRALLQTLSLRGLTWQDDTTQQAVSKELSKLRRVSYRRPMTSPADTGSGPRRLKTVEVGLSPSLKQYLQDLSFLPRPAAPASSRPKGEIALNKIPYQDMPPALKAFVSLPAKGPPAPPVLSSTQPDKARVTKLLASLEKYLGRKPSAQGPAMDRLSVKPQGSPTYSSRWRPLLGAKAESASPKGDMGMFTAKVPFRTVPEAAKPPRPKTDRLLLKAASNQVMAKDPLSSVDESFIQNVVRQLGRHSVNVDALSAKELDQLGDIIADTLQVVDEGGGRDGQRGMKREPPPSTAPALAPAPAQDMDLTKDAMPQEQQTEEGETDSEDKNALFLSKLLEYLDGTSPTDAPRPDARVEEGQLAQGNPTTGEEGVGVENVRSRTTQAEVTVDKKEAAPGDSAELLEVERWIHGPAPDAAAVAPAEPRRKDARVEEEEELKLDVQPPSAAETPGDFGYIVTDSDSLSTDEGLHLMELLARRVKLHMTDFLEVSVRGPAVTFQVRANPQNISTADVASAAAQHKDQLEKETGVQILEAGVSNKSKLSQLPVKYHRSDSVKFLVLTVVSMVCIMGVLLGSGMVYCLRHRSHHKLKEKLASLGADAGTDATATYQELCRQHMAVRTTERPEPVHTSRISSVSSQLSDGPSPSPSARSSTSLWSEEPAQSNMDISTGHMILSYMEDHLKNKNRLEKEWEALCSYQAEPNTCTAGLKDLNTKKNRSDTVIVYDHSRIILKAENNHANSDYINASPIMDHDPRNPAYISTQGPLPSTVADFWQMVWESGCVVIVMLTPVMENGVKQSYHYWPDEGSNLYHIYEVNLVSEHIWCEDFLVRSFYLKNLQTNETRTVTQFHFLTWMNQNVPDSARTLLDFRRKVNKCYRGRSCPIIVHCSDGAGRSGTYILIDMVLNKMAKGAKEIDIAATLEHLRDQRPGMVQTKEQFEFALTAVAEEVNAILKALPQ</sequence>
<dbReference type="InterPro" id="IPR033522">
    <property type="entry name" value="IA-2/IA-2_beta"/>
</dbReference>
<evidence type="ECO:0000256" key="13">
    <source>
        <dbReference type="SAM" id="Phobius"/>
    </source>
</evidence>
<dbReference type="PROSITE" id="PS50056">
    <property type="entry name" value="TYR_PHOSPHATASE_2"/>
    <property type="match status" value="1"/>
</dbReference>
<evidence type="ECO:0000256" key="5">
    <source>
        <dbReference type="ARBA" id="ARBA00022989"/>
    </source>
</evidence>
<feature type="compositionally biased region" description="Low complexity" evidence="12">
    <location>
        <begin position="765"/>
        <end position="782"/>
    </location>
</feature>
<feature type="region of interest" description="Disordered" evidence="12">
    <location>
        <begin position="272"/>
        <end position="296"/>
    </location>
</feature>
<evidence type="ECO:0000256" key="12">
    <source>
        <dbReference type="SAM" id="MobiDB-lite"/>
    </source>
</evidence>
<keyword evidence="2" id="KW-0597">Phosphoprotein</keyword>
<name>A0AAD7TDW6_9TELE</name>
<proteinExistence type="predicted"/>
<dbReference type="EMBL" id="JAINUG010000001">
    <property type="protein sequence ID" value="KAJ8419131.1"/>
    <property type="molecule type" value="Genomic_DNA"/>
</dbReference>
<evidence type="ECO:0000256" key="2">
    <source>
        <dbReference type="ARBA" id="ARBA00022553"/>
    </source>
</evidence>
<evidence type="ECO:0000256" key="3">
    <source>
        <dbReference type="ARBA" id="ARBA00022692"/>
    </source>
</evidence>
<evidence type="ECO:0000256" key="8">
    <source>
        <dbReference type="ARBA" id="ARBA00023170"/>
    </source>
</evidence>
<feature type="region of interest" description="Disordered" evidence="12">
    <location>
        <begin position="744"/>
        <end position="786"/>
    </location>
</feature>
<dbReference type="InterPro" id="IPR003595">
    <property type="entry name" value="Tyr_Pase_cat"/>
</dbReference>
<evidence type="ECO:0000256" key="6">
    <source>
        <dbReference type="ARBA" id="ARBA00023018"/>
    </source>
</evidence>
<evidence type="ECO:0000259" key="15">
    <source>
        <dbReference type="PROSITE" id="PS50056"/>
    </source>
</evidence>
<comment type="caution">
    <text evidence="16">The sequence shown here is derived from an EMBL/GenBank/DDBJ whole genome shotgun (WGS) entry which is preliminary data.</text>
</comment>
<dbReference type="InterPro" id="IPR021613">
    <property type="entry name" value="Receptor_IA-2_dom"/>
</dbReference>
<keyword evidence="7 13" id="KW-0472">Membrane</keyword>
<dbReference type="GO" id="GO:0051046">
    <property type="term" value="P:regulation of secretion"/>
    <property type="evidence" value="ECO:0007669"/>
    <property type="project" value="TreeGrafter"/>
</dbReference>
<keyword evidence="6" id="KW-0770">Synapse</keyword>
<dbReference type="GO" id="GO:0004725">
    <property type="term" value="F:protein tyrosine phosphatase activity"/>
    <property type="evidence" value="ECO:0007669"/>
    <property type="project" value="InterPro"/>
</dbReference>
<feature type="domain" description="Tyrosine specific protein phosphatases" evidence="15">
    <location>
        <begin position="991"/>
        <end position="1063"/>
    </location>
</feature>
<feature type="non-terminal residue" evidence="16">
    <location>
        <position position="1"/>
    </location>
</feature>
<dbReference type="SUPFAM" id="SSF52799">
    <property type="entry name" value="(Phosphotyrosine protein) phosphatases II"/>
    <property type="match status" value="1"/>
</dbReference>
<evidence type="ECO:0000256" key="10">
    <source>
        <dbReference type="ARBA" id="ARBA00023329"/>
    </source>
</evidence>
<keyword evidence="5 13" id="KW-1133">Transmembrane helix</keyword>
<dbReference type="SMART" id="SM01305">
    <property type="entry name" value="RESP18"/>
    <property type="match status" value="1"/>
</dbReference>
<dbReference type="Proteomes" id="UP001221898">
    <property type="component" value="Unassembled WGS sequence"/>
</dbReference>
<evidence type="ECO:0000256" key="4">
    <source>
        <dbReference type="ARBA" id="ARBA00022729"/>
    </source>
</evidence>
<evidence type="ECO:0000256" key="9">
    <source>
        <dbReference type="ARBA" id="ARBA00023180"/>
    </source>
</evidence>
<dbReference type="GO" id="GO:0030658">
    <property type="term" value="C:transport vesicle membrane"/>
    <property type="evidence" value="ECO:0007669"/>
    <property type="project" value="UniProtKB-SubCell"/>
</dbReference>
<evidence type="ECO:0000256" key="1">
    <source>
        <dbReference type="ARBA" id="ARBA00004212"/>
    </source>
</evidence>
<feature type="domain" description="Tyrosine-protein phosphatase" evidence="14">
    <location>
        <begin position="812"/>
        <end position="1072"/>
    </location>
</feature>
<dbReference type="InterPro" id="IPR000242">
    <property type="entry name" value="PTP_cat"/>
</dbReference>
<reference evidence="16" key="1">
    <citation type="journal article" date="2023" name="Science">
        <title>Genome structures resolve the early diversification of teleost fishes.</title>
        <authorList>
            <person name="Parey E."/>
            <person name="Louis A."/>
            <person name="Montfort J."/>
            <person name="Bouchez O."/>
            <person name="Roques C."/>
            <person name="Iampietro C."/>
            <person name="Lluch J."/>
            <person name="Castinel A."/>
            <person name="Donnadieu C."/>
            <person name="Desvignes T."/>
            <person name="Floi Bucao C."/>
            <person name="Jouanno E."/>
            <person name="Wen M."/>
            <person name="Mejri S."/>
            <person name="Dirks R."/>
            <person name="Jansen H."/>
            <person name="Henkel C."/>
            <person name="Chen W.J."/>
            <person name="Zahm M."/>
            <person name="Cabau C."/>
            <person name="Klopp C."/>
            <person name="Thompson A.W."/>
            <person name="Robinson-Rechavi M."/>
            <person name="Braasch I."/>
            <person name="Lecointre G."/>
            <person name="Bobe J."/>
            <person name="Postlethwait J.H."/>
            <person name="Berthelot C."/>
            <person name="Roest Crollius H."/>
            <person name="Guiguen Y."/>
        </authorList>
    </citation>
    <scope>NUCLEOTIDE SEQUENCE</scope>
    <source>
        <strain evidence="16">NC1722</strain>
    </source>
</reference>
<comment type="subcellular location">
    <subcellularLocation>
        <location evidence="1">Cytoplasmic vesicle</location>
        <location evidence="1">Secretory vesicle membrane</location>
        <topology evidence="1">Single-pass type I membrane protein</topology>
    </subcellularLocation>
    <subcellularLocation>
        <location evidence="11">Synapse</location>
    </subcellularLocation>
</comment>
<evidence type="ECO:0000256" key="7">
    <source>
        <dbReference type="ARBA" id="ARBA00023136"/>
    </source>
</evidence>
<keyword evidence="10" id="KW-0968">Cytoplasmic vesicle</keyword>
<dbReference type="GO" id="GO:0045202">
    <property type="term" value="C:synapse"/>
    <property type="evidence" value="ECO:0007669"/>
    <property type="project" value="UniProtKB-SubCell"/>
</dbReference>
<feature type="region of interest" description="Disordered" evidence="12">
    <location>
        <begin position="467"/>
        <end position="509"/>
    </location>
</feature>
<keyword evidence="4" id="KW-0732">Signal</keyword>
<feature type="transmembrane region" description="Helical" evidence="13">
    <location>
        <begin position="61"/>
        <end position="78"/>
    </location>
</feature>
<protein>
    <recommendedName>
        <fullName evidence="18">Protein tyrosine phosphatase receptor type N2</fullName>
    </recommendedName>
</protein>
<keyword evidence="3 13" id="KW-0812">Transmembrane</keyword>
<dbReference type="PANTHER" id="PTHR46106:SF5">
    <property type="entry name" value="RECEPTOR-TYPE TYROSINE-PROTEIN PHOSPHATASE N2"/>
    <property type="match status" value="1"/>
</dbReference>
<dbReference type="PANTHER" id="PTHR46106">
    <property type="entry name" value="IA-2 PROTEIN TYROSINE PHOSPHATASE, ISOFORM C"/>
    <property type="match status" value="1"/>
</dbReference>
<dbReference type="FunFam" id="3.90.190.10:FF:000017">
    <property type="entry name" value="receptor-type tyrosine-protein phosphatase-like N isoform X2"/>
    <property type="match status" value="1"/>
</dbReference>
<dbReference type="InterPro" id="IPR029021">
    <property type="entry name" value="Prot-tyrosine_phosphatase-like"/>
</dbReference>
<evidence type="ECO:0000256" key="11">
    <source>
        <dbReference type="ARBA" id="ARBA00034103"/>
    </source>
</evidence>
<evidence type="ECO:0000313" key="16">
    <source>
        <dbReference type="EMBL" id="KAJ8419131.1"/>
    </source>
</evidence>
<dbReference type="Gene3D" id="3.30.70.2470">
    <property type="entry name" value="Protein-tyrosine phosphatase receptor IA-2 ectodomain"/>
    <property type="match status" value="1"/>
</dbReference>
<dbReference type="PRINTS" id="PR00700">
    <property type="entry name" value="PRTYPHPHTASE"/>
</dbReference>
<dbReference type="Pfam" id="PF11548">
    <property type="entry name" value="Receptor_IA-2"/>
    <property type="match status" value="1"/>
</dbReference>
<evidence type="ECO:0000313" key="17">
    <source>
        <dbReference type="Proteomes" id="UP001221898"/>
    </source>
</evidence>
<dbReference type="InterPro" id="IPR038112">
    <property type="entry name" value="Receptor_IA-2_ectodomain_sf"/>
</dbReference>
<dbReference type="GO" id="GO:0030141">
    <property type="term" value="C:secretory granule"/>
    <property type="evidence" value="ECO:0007669"/>
    <property type="project" value="InterPro"/>
</dbReference>
<feature type="region of interest" description="Disordered" evidence="12">
    <location>
        <begin position="400"/>
        <end position="428"/>
    </location>
</feature>
<evidence type="ECO:0000259" key="14">
    <source>
        <dbReference type="PROSITE" id="PS50055"/>
    </source>
</evidence>
<feature type="transmembrane region" description="Helical" evidence="13">
    <location>
        <begin position="682"/>
        <end position="706"/>
    </location>
</feature>
<gene>
    <name evidence="16" type="ORF">AAFF_G00006300</name>
</gene>
<organism evidence="16 17">
    <name type="scientific">Aldrovandia affinis</name>
    <dbReference type="NCBI Taxonomy" id="143900"/>
    <lineage>
        <taxon>Eukaryota</taxon>
        <taxon>Metazoa</taxon>
        <taxon>Chordata</taxon>
        <taxon>Craniata</taxon>
        <taxon>Vertebrata</taxon>
        <taxon>Euteleostomi</taxon>
        <taxon>Actinopterygii</taxon>
        <taxon>Neopterygii</taxon>
        <taxon>Teleostei</taxon>
        <taxon>Notacanthiformes</taxon>
        <taxon>Halosauridae</taxon>
        <taxon>Aldrovandia</taxon>
    </lineage>
</organism>
<dbReference type="PROSITE" id="PS50055">
    <property type="entry name" value="TYR_PHOSPHATASE_PTP"/>
    <property type="match status" value="1"/>
</dbReference>
<dbReference type="Pfam" id="PF00102">
    <property type="entry name" value="Y_phosphatase"/>
    <property type="match status" value="1"/>
</dbReference>
<dbReference type="AlphaFoldDB" id="A0AAD7TDW6"/>
<evidence type="ECO:0008006" key="18">
    <source>
        <dbReference type="Google" id="ProtNLM"/>
    </source>
</evidence>
<accession>A0AAD7TDW6</accession>
<dbReference type="PROSITE" id="PS00383">
    <property type="entry name" value="TYR_PHOSPHATASE_1"/>
    <property type="match status" value="1"/>
</dbReference>
<dbReference type="InterPro" id="IPR016130">
    <property type="entry name" value="Tyr_Pase_AS"/>
</dbReference>
<feature type="compositionally biased region" description="Polar residues" evidence="12">
    <location>
        <begin position="755"/>
        <end position="764"/>
    </location>
</feature>
<dbReference type="SMART" id="SM00404">
    <property type="entry name" value="PTPc_motif"/>
    <property type="match status" value="1"/>
</dbReference>
<dbReference type="InterPro" id="IPR000387">
    <property type="entry name" value="Tyr_Pase_dom"/>
</dbReference>
<keyword evidence="17" id="KW-1185">Reference proteome</keyword>